<evidence type="ECO:0000256" key="1">
    <source>
        <dbReference type="ARBA" id="ARBA00022468"/>
    </source>
</evidence>
<dbReference type="VEuPathDB" id="AmoebaDB:NF0089200"/>
<sequence length="513" mass="56836">MGLMDFIKKPQQSQQPSSPSPSSPSPNNASSPSIKYPGVNEKYASSNVFGKKLPSDPNDLPPFVIKAMEHLEKHGLNVEGIFRISPKKSDEEEVIRELENNIKYDVPYEKYEIHLASSLLKLYLRELCDPLLTYEQYGMFIAAERIPDPEPRLMMIQKVIKFLPPTNFKIMKNLCLFLKRVAANSAVNKMSPSNLAIVFAPNLLKSDLPQNHMEILQDSKYSNSLMTTLIESAELIFMQDEDGTTTSSTTNQQATTTTNPSSTLEGSPSSSNVRKPLPNAHFGNKRQGEGRRLPQPLPSSSMDSPPVLTDPYAAQKQSSSSNHPYSEPPVFEIVDFKTGKLRQSPMTPPPVMPNPYVTTKQPSTTRTTSPQMSPSTSTGNPFTYLSSSSLNQHIRLSSIDSNHDDDHEESNCREETPDDGNSTSNSTSAVIRKVKLPVRKRAAFVRDVRKALPNPQSYYSSTNSMSDTAMTHDTSTTTTTQPKSSTTLNSQRLSMRSVGYESDEGVVAEEDEA</sequence>
<dbReference type="VEuPathDB" id="AmoebaDB:NfTy_090110"/>
<feature type="compositionally biased region" description="Polar residues" evidence="2">
    <location>
        <begin position="315"/>
        <end position="324"/>
    </location>
</feature>
<dbReference type="PROSITE" id="PS50238">
    <property type="entry name" value="RHOGAP"/>
    <property type="match status" value="1"/>
</dbReference>
<feature type="domain" description="Rho-GAP" evidence="3">
    <location>
        <begin position="51"/>
        <end position="237"/>
    </location>
</feature>
<feature type="region of interest" description="Disordered" evidence="2">
    <location>
        <begin position="454"/>
        <end position="513"/>
    </location>
</feature>
<dbReference type="OrthoDB" id="185175at2759"/>
<evidence type="ECO:0000313" key="5">
    <source>
        <dbReference type="Proteomes" id="UP000444721"/>
    </source>
</evidence>
<keyword evidence="1" id="KW-0343">GTPase activation</keyword>
<feature type="compositionally biased region" description="Low complexity" evidence="2">
    <location>
        <begin position="354"/>
        <end position="378"/>
    </location>
</feature>
<keyword evidence="5" id="KW-1185">Reference proteome</keyword>
<dbReference type="GO" id="GO:0005096">
    <property type="term" value="F:GTPase activator activity"/>
    <property type="evidence" value="ECO:0007669"/>
    <property type="project" value="UniProtKB-KW"/>
</dbReference>
<dbReference type="SMART" id="SM00324">
    <property type="entry name" value="RhoGAP"/>
    <property type="match status" value="1"/>
</dbReference>
<dbReference type="InterPro" id="IPR000198">
    <property type="entry name" value="RhoGAP_dom"/>
</dbReference>
<feature type="region of interest" description="Disordered" evidence="2">
    <location>
        <begin position="1"/>
        <end position="39"/>
    </location>
</feature>
<dbReference type="CDD" id="cd00159">
    <property type="entry name" value="RhoGAP"/>
    <property type="match status" value="1"/>
</dbReference>
<dbReference type="Pfam" id="PF00620">
    <property type="entry name" value="RhoGAP"/>
    <property type="match status" value="1"/>
</dbReference>
<dbReference type="GeneID" id="68113631"/>
<feature type="compositionally biased region" description="Polar residues" evidence="2">
    <location>
        <begin position="419"/>
        <end position="429"/>
    </location>
</feature>
<dbReference type="PANTHER" id="PTHR23176">
    <property type="entry name" value="RHO/RAC/CDC GTPASE-ACTIVATING PROTEIN"/>
    <property type="match status" value="1"/>
</dbReference>
<comment type="caution">
    <text evidence="4">The sequence shown here is derived from an EMBL/GenBank/DDBJ whole genome shotgun (WGS) entry which is preliminary data.</text>
</comment>
<feature type="compositionally biased region" description="Polar residues" evidence="2">
    <location>
        <begin position="454"/>
        <end position="463"/>
    </location>
</feature>
<dbReference type="EMBL" id="VFQX01000052">
    <property type="protein sequence ID" value="KAF0974381.1"/>
    <property type="molecule type" value="Genomic_DNA"/>
</dbReference>
<dbReference type="InterPro" id="IPR008936">
    <property type="entry name" value="Rho_GTPase_activation_prot"/>
</dbReference>
<dbReference type="Proteomes" id="UP000444721">
    <property type="component" value="Unassembled WGS sequence"/>
</dbReference>
<feature type="compositionally biased region" description="Acidic residues" evidence="2">
    <location>
        <begin position="501"/>
        <end position="513"/>
    </location>
</feature>
<feature type="compositionally biased region" description="Basic and acidic residues" evidence="2">
    <location>
        <begin position="401"/>
        <end position="415"/>
    </location>
</feature>
<feature type="region of interest" description="Disordered" evidence="2">
    <location>
        <begin position="341"/>
        <end position="386"/>
    </location>
</feature>
<dbReference type="VEuPathDB" id="AmoebaDB:FDP41_006413"/>
<feature type="compositionally biased region" description="Low complexity" evidence="2">
    <location>
        <begin position="464"/>
        <end position="487"/>
    </location>
</feature>
<feature type="region of interest" description="Disordered" evidence="2">
    <location>
        <begin position="400"/>
        <end position="432"/>
    </location>
</feature>
<proteinExistence type="predicted"/>
<accession>A0A6A5BIX4</accession>
<reference evidence="4 5" key="1">
    <citation type="journal article" date="2019" name="Sci. Rep.">
        <title>Nanopore sequencing improves the draft genome of the human pathogenic amoeba Naegleria fowleri.</title>
        <authorList>
            <person name="Liechti N."/>
            <person name="Schurch N."/>
            <person name="Bruggmann R."/>
            <person name="Wittwer M."/>
        </authorList>
    </citation>
    <scope>NUCLEOTIDE SEQUENCE [LARGE SCALE GENOMIC DNA]</scope>
    <source>
        <strain evidence="4 5">ATCC 30894</strain>
    </source>
</reference>
<dbReference type="AlphaFoldDB" id="A0A6A5BIX4"/>
<feature type="region of interest" description="Disordered" evidence="2">
    <location>
        <begin position="242"/>
        <end position="329"/>
    </location>
</feature>
<dbReference type="SUPFAM" id="SSF48350">
    <property type="entry name" value="GTPase activation domain, GAP"/>
    <property type="match status" value="1"/>
</dbReference>
<dbReference type="InterPro" id="IPR050729">
    <property type="entry name" value="Rho-GAP"/>
</dbReference>
<dbReference type="GO" id="GO:0005737">
    <property type="term" value="C:cytoplasm"/>
    <property type="evidence" value="ECO:0007669"/>
    <property type="project" value="TreeGrafter"/>
</dbReference>
<protein>
    <recommendedName>
        <fullName evidence="3">Rho-GAP domain-containing protein</fullName>
    </recommendedName>
</protein>
<name>A0A6A5BIX4_NAEFO</name>
<dbReference type="RefSeq" id="XP_044559094.1">
    <property type="nucleotide sequence ID" value="XM_044710046.1"/>
</dbReference>
<evidence type="ECO:0000259" key="3">
    <source>
        <dbReference type="PROSITE" id="PS50238"/>
    </source>
</evidence>
<evidence type="ECO:0000256" key="2">
    <source>
        <dbReference type="SAM" id="MobiDB-lite"/>
    </source>
</evidence>
<evidence type="ECO:0000313" key="4">
    <source>
        <dbReference type="EMBL" id="KAF0974381.1"/>
    </source>
</evidence>
<organism evidence="4 5">
    <name type="scientific">Naegleria fowleri</name>
    <name type="common">Brain eating amoeba</name>
    <dbReference type="NCBI Taxonomy" id="5763"/>
    <lineage>
        <taxon>Eukaryota</taxon>
        <taxon>Discoba</taxon>
        <taxon>Heterolobosea</taxon>
        <taxon>Tetramitia</taxon>
        <taxon>Eutetramitia</taxon>
        <taxon>Vahlkampfiidae</taxon>
        <taxon>Naegleria</taxon>
    </lineage>
</organism>
<feature type="compositionally biased region" description="Low complexity" evidence="2">
    <location>
        <begin position="244"/>
        <end position="271"/>
    </location>
</feature>
<dbReference type="GO" id="GO:0007165">
    <property type="term" value="P:signal transduction"/>
    <property type="evidence" value="ECO:0007669"/>
    <property type="project" value="InterPro"/>
</dbReference>
<gene>
    <name evidence="4" type="ORF">FDP41_006413</name>
</gene>
<dbReference type="PANTHER" id="PTHR23176:SF129">
    <property type="entry name" value="RHO GTPASE ACTIVATING PROTEIN AT 16F, ISOFORM E-RELATED"/>
    <property type="match status" value="1"/>
</dbReference>
<dbReference type="Gene3D" id="1.10.555.10">
    <property type="entry name" value="Rho GTPase activation protein"/>
    <property type="match status" value="1"/>
</dbReference>